<dbReference type="PANTHER" id="PTHR35462:SF2">
    <property type="entry name" value="TRANSMEMBRANE PROTEIN"/>
    <property type="match status" value="1"/>
</dbReference>
<evidence type="ECO:0000313" key="1">
    <source>
        <dbReference type="EMBL" id="PHM70666.1"/>
    </source>
</evidence>
<protein>
    <submittedName>
        <fullName evidence="1">Outer membrane lipoprotein</fullName>
    </submittedName>
</protein>
<keyword evidence="1" id="KW-0449">Lipoprotein</keyword>
<dbReference type="EMBL" id="NJCX01000008">
    <property type="protein sequence ID" value="PHM73903.1"/>
    <property type="molecule type" value="Genomic_DNA"/>
</dbReference>
<dbReference type="AlphaFoldDB" id="A0A2D0L4P8"/>
<dbReference type="Proteomes" id="UP000221101">
    <property type="component" value="Unassembled WGS sequence"/>
</dbReference>
<name>A0A2D0L4P8_9GAMM</name>
<proteinExistence type="predicted"/>
<reference evidence="1 3" key="1">
    <citation type="journal article" date="2017" name="Nat. Microbiol.">
        <title>Natural product diversity associated with the nematode symbionts Photorhabdus and Xenorhabdus.</title>
        <authorList>
            <person name="Tobias N.J."/>
            <person name="Wolff H."/>
            <person name="Djahanschiri B."/>
            <person name="Grundmann F."/>
            <person name="Kronenwerth M."/>
            <person name="Shi Y.M."/>
            <person name="Simonyi S."/>
            <person name="Grun P."/>
            <person name="Shapiro-Ilan D."/>
            <person name="Pidot S.J."/>
            <person name="Stinear T.P."/>
            <person name="Ebersberger I."/>
            <person name="Bode H.B."/>
        </authorList>
    </citation>
    <scope>NUCLEOTIDE SEQUENCE [LARGE SCALE GENOMIC DNA]</scope>
    <source>
        <strain evidence="1 3">DSM 17907</strain>
    </source>
</reference>
<dbReference type="NCBIfam" id="NF008028">
    <property type="entry name" value="PRK10759.1"/>
    <property type="match status" value="1"/>
</dbReference>
<keyword evidence="3" id="KW-1185">Reference proteome</keyword>
<accession>A0A2D0L4P8</accession>
<gene>
    <name evidence="2" type="ORF">Xkoz_01417</name>
    <name evidence="1" type="ORF">Xkoz_02970</name>
</gene>
<evidence type="ECO:0000313" key="2">
    <source>
        <dbReference type="EMBL" id="PHM73903.1"/>
    </source>
</evidence>
<organism evidence="1 3">
    <name type="scientific">Xenorhabdus kozodoii</name>
    <dbReference type="NCBI Taxonomy" id="351676"/>
    <lineage>
        <taxon>Bacteria</taxon>
        <taxon>Pseudomonadati</taxon>
        <taxon>Pseudomonadota</taxon>
        <taxon>Gammaproteobacteria</taxon>
        <taxon>Enterobacterales</taxon>
        <taxon>Morganellaceae</taxon>
        <taxon>Xenorhabdus</taxon>
    </lineage>
</organism>
<dbReference type="EMBL" id="NJCX01000023">
    <property type="protein sequence ID" value="PHM70666.1"/>
    <property type="molecule type" value="Genomic_DNA"/>
</dbReference>
<comment type="caution">
    <text evidence="1">The sequence shown here is derived from an EMBL/GenBank/DDBJ whole genome shotgun (WGS) entry which is preliminary data.</text>
</comment>
<dbReference type="Pfam" id="PF10043">
    <property type="entry name" value="DUF2279"/>
    <property type="match status" value="1"/>
</dbReference>
<dbReference type="PANTHER" id="PTHR35462">
    <property type="match status" value="1"/>
</dbReference>
<sequence length="137" mass="15368">MYLIYQTAMILKRINHGVTYMKKSIITLIRNILMISPILLNTACSNIRQANDNWTGKDKAQHFLFSAIVTAAGNAYGDRQHWRHRESAQFGVLLSVGIGAAKELYDSRPSGTGWSWHDIAYDIAGAIAGYSLYQTMK</sequence>
<dbReference type="InterPro" id="IPR018736">
    <property type="entry name" value="DUF2279_periplasmic_lipo"/>
</dbReference>
<evidence type="ECO:0000313" key="3">
    <source>
        <dbReference type="Proteomes" id="UP000221101"/>
    </source>
</evidence>